<evidence type="ECO:0000313" key="5">
    <source>
        <dbReference type="Proteomes" id="UP001366060"/>
    </source>
</evidence>
<evidence type="ECO:0000313" key="4">
    <source>
        <dbReference type="EMBL" id="MEL0661158.1"/>
    </source>
</evidence>
<keyword evidence="2" id="KW-1133">Transmembrane helix</keyword>
<comment type="caution">
    <text evidence="4">The sequence shown here is derived from an EMBL/GenBank/DDBJ whole genome shotgun (WGS) entry which is preliminary data.</text>
</comment>
<feature type="non-terminal residue" evidence="4">
    <location>
        <position position="40"/>
    </location>
</feature>
<accession>A0ABU9HGY7</accession>
<dbReference type="InterPro" id="IPR010656">
    <property type="entry name" value="DctM"/>
</dbReference>
<keyword evidence="2" id="KW-0812">Transmembrane</keyword>
<dbReference type="EMBL" id="JBAKBA010000380">
    <property type="protein sequence ID" value="MEL0661158.1"/>
    <property type="molecule type" value="Genomic_DNA"/>
</dbReference>
<gene>
    <name evidence="4" type="ORF">V6255_18850</name>
</gene>
<comment type="subcellular location">
    <subcellularLocation>
        <location evidence="1">Cell inner membrane</location>
        <topology evidence="1">Multi-pass membrane protein</topology>
    </subcellularLocation>
</comment>
<name>A0ABU9HGY7_9GAMM</name>
<keyword evidence="1" id="KW-1003">Cell membrane</keyword>
<keyword evidence="1" id="KW-0997">Cell inner membrane</keyword>
<feature type="transmembrane region" description="Helical" evidence="2">
    <location>
        <begin position="6"/>
        <end position="28"/>
    </location>
</feature>
<keyword evidence="2" id="KW-0472">Membrane</keyword>
<evidence type="ECO:0000256" key="1">
    <source>
        <dbReference type="RuleBase" id="RU369079"/>
    </source>
</evidence>
<reference evidence="4 5" key="1">
    <citation type="submission" date="2024-02" db="EMBL/GenBank/DDBJ databases">
        <title>Bacteria isolated from the canopy kelp, Nereocystis luetkeana.</title>
        <authorList>
            <person name="Pfister C.A."/>
            <person name="Younker I.T."/>
            <person name="Light S.H."/>
        </authorList>
    </citation>
    <scope>NUCLEOTIDE SEQUENCE [LARGE SCALE GENOMIC DNA]</scope>
    <source>
        <strain evidence="4 5">TI.2.07</strain>
    </source>
</reference>
<proteinExistence type="predicted"/>
<dbReference type="Proteomes" id="UP001366060">
    <property type="component" value="Unassembled WGS sequence"/>
</dbReference>
<dbReference type="RefSeq" id="WP_341629470.1">
    <property type="nucleotide sequence ID" value="NZ_JBAKBA010000380.1"/>
</dbReference>
<organism evidence="4 5">
    <name type="scientific">Psychromonas arctica</name>
    <dbReference type="NCBI Taxonomy" id="168275"/>
    <lineage>
        <taxon>Bacteria</taxon>
        <taxon>Pseudomonadati</taxon>
        <taxon>Pseudomonadota</taxon>
        <taxon>Gammaproteobacteria</taxon>
        <taxon>Alteromonadales</taxon>
        <taxon>Psychromonadaceae</taxon>
        <taxon>Psychromonas</taxon>
    </lineage>
</organism>
<evidence type="ECO:0000256" key="2">
    <source>
        <dbReference type="SAM" id="Phobius"/>
    </source>
</evidence>
<dbReference type="Pfam" id="PF06808">
    <property type="entry name" value="DctM"/>
    <property type="match status" value="1"/>
</dbReference>
<evidence type="ECO:0000259" key="3">
    <source>
        <dbReference type="Pfam" id="PF06808"/>
    </source>
</evidence>
<protein>
    <submittedName>
        <fullName evidence="4">TRAP transporter large permease subunit</fullName>
    </submittedName>
</protein>
<keyword evidence="5" id="KW-1185">Reference proteome</keyword>
<comment type="function">
    <text evidence="1">Part of the tripartite ATP-independent periplasmic (TRAP) transport system.</text>
</comment>
<sequence length="40" mass="4641">MITMLVILVLGFFLDFVEMSFIVVPMLYPIAEMMGIDLTW</sequence>
<keyword evidence="1" id="KW-0813">Transport</keyword>
<feature type="domain" description="TRAP C4-dicarboxylate transport system permease DctM subunit" evidence="3">
    <location>
        <begin position="2"/>
        <end position="40"/>
    </location>
</feature>